<comment type="similarity">
    <text evidence="2">Belongs to the TAF12 family.</text>
</comment>
<dbReference type="InterPro" id="IPR003228">
    <property type="entry name" value="TFIID_TAF12_dom"/>
</dbReference>
<evidence type="ECO:0000256" key="5">
    <source>
        <dbReference type="ARBA" id="ARBA00023242"/>
    </source>
</evidence>
<keyword evidence="5" id="KW-0539">Nucleus</keyword>
<name>A0A1Y1VGD7_9FUNG</name>
<dbReference type="PANTHER" id="PTHR12264:SF21">
    <property type="entry name" value="TRANSCRIPTION INITIATION FACTOR TFIID SUBUNIT 12"/>
    <property type="match status" value="1"/>
</dbReference>
<dbReference type="OrthoDB" id="2193432at2759"/>
<reference evidence="9 10" key="2">
    <citation type="submission" date="2016-08" db="EMBL/GenBank/DDBJ databases">
        <title>Pervasive Adenine N6-methylation of Active Genes in Fungi.</title>
        <authorList>
            <consortium name="DOE Joint Genome Institute"/>
            <person name="Mondo S.J."/>
            <person name="Dannebaum R.O."/>
            <person name="Kuo R.C."/>
            <person name="Labutti K."/>
            <person name="Haridas S."/>
            <person name="Kuo A."/>
            <person name="Salamov A."/>
            <person name="Ahrendt S.R."/>
            <person name="Lipzen A."/>
            <person name="Sullivan W."/>
            <person name="Andreopoulos W.B."/>
            <person name="Clum A."/>
            <person name="Lindquist E."/>
            <person name="Daum C."/>
            <person name="Ramamoorthy G.K."/>
            <person name="Gryganskyi A."/>
            <person name="Culley D."/>
            <person name="Magnuson J.K."/>
            <person name="James T.Y."/>
            <person name="O'Malley M.A."/>
            <person name="Stajich J.E."/>
            <person name="Spatafora J.W."/>
            <person name="Visel A."/>
            <person name="Grigoriev I.V."/>
        </authorList>
    </citation>
    <scope>NUCLEOTIDE SEQUENCE [LARGE SCALE GENOMIC DNA]</scope>
    <source>
        <strain evidence="10">finn</strain>
    </source>
</reference>
<dbReference type="Gene3D" id="1.10.20.10">
    <property type="entry name" value="Histone, subunit A"/>
    <property type="match status" value="1"/>
</dbReference>
<organism evidence="9 10">
    <name type="scientific">Piromyces finnis</name>
    <dbReference type="NCBI Taxonomy" id="1754191"/>
    <lineage>
        <taxon>Eukaryota</taxon>
        <taxon>Fungi</taxon>
        <taxon>Fungi incertae sedis</taxon>
        <taxon>Chytridiomycota</taxon>
        <taxon>Chytridiomycota incertae sedis</taxon>
        <taxon>Neocallimastigomycetes</taxon>
        <taxon>Neocallimastigales</taxon>
        <taxon>Neocallimastigaceae</taxon>
        <taxon>Piromyces</taxon>
    </lineage>
</organism>
<evidence type="ECO:0000259" key="8">
    <source>
        <dbReference type="Pfam" id="PF03847"/>
    </source>
</evidence>
<dbReference type="EMBL" id="MCFH01000010">
    <property type="protein sequence ID" value="ORX54899.1"/>
    <property type="molecule type" value="Genomic_DNA"/>
</dbReference>
<dbReference type="AlphaFoldDB" id="A0A1Y1VGD7"/>
<sequence length="917" mass="102650">MSQPNKQPNYAQLQHLSLQRQLLLQQQQQQAQTVQNQTQNQLSLQYLPQNLAIQSQSNQLNGATLQLLQQRQQLAAVQQQQYMSKPNYIAQNQINIANLQAQKLYQQKQQQQQQRQQQQQQQVLNRQDNSLQLQKNQNLALTIINELKNVTTSLQQPNLSEIQKQELFKKKSSLEEVIVKIRLIQQQQKEKQMQFQMLQQSRPQQQQQQLANIYQQGLASSSNPNNITQLTQQAQQAQFLSNIANNPALLRQQQQIRLQKQQTSNMINSTNINSIPLQASVSNTSVIPTSSTLSSVTPNLPATSKIAIPLTQTKIEQKASTPTISISNMSSISNEVLNNKSNITVNMSQINNINTSSTPNFAPKSTIATPKQEITISSNLNLKTATISNNNINNLDKLSTKVKTTTETSVSLNATTTASNKKESPIQKQAELLKTQQQQLSPILNKKKESVISSTITKEALNSPYLNKANVNTVASSLITNTPKVTLQKSFSPLGKPTTSIISPANSIKTAKTPTQAPNEISTNIPTKIMTEVKKTQTPTSINNISVPSPLVNLANSRLINNGTNISVVQTAQTTNSLSNNDIKKDSTNFSGQITPTNSINQNFSPIGKPTFDPRLINNKSTPQTNSETTSNKYFSPKINSNLSNSVSSVNSNPSVINQQSLLVKNNIQLDTNKRAPYNNIADIKNNNNNNSMMINNNGLKVLESLKQYGTFTNIIHPKSPFQSTKIFTEVSSTNSITGPALKISGKLLEKRKREEKFHDMVINSNVSTKKRNIKQLVNEVSEKEKLSGYTEQVLFEIADDLIDQMTLFASKIAKHRNSTKIEAKDVQLSLERIWNMKLPGVDIQKNNSKKSNISNIFQQKVNHVRKDMRDRNLLKEMHIQEEQRKQKEIERIEKEKQNTSENATPVATPNTTPKAL</sequence>
<keyword evidence="6" id="KW-0175">Coiled coil</keyword>
<dbReference type="SUPFAM" id="SSF47113">
    <property type="entry name" value="Histone-fold"/>
    <property type="match status" value="1"/>
</dbReference>
<feature type="region of interest" description="Disordered" evidence="7">
    <location>
        <begin position="579"/>
        <end position="607"/>
    </location>
</feature>
<evidence type="ECO:0000256" key="6">
    <source>
        <dbReference type="SAM" id="Coils"/>
    </source>
</evidence>
<dbReference type="InterPro" id="IPR037794">
    <property type="entry name" value="TAF12"/>
</dbReference>
<feature type="compositionally biased region" description="Polar residues" evidence="7">
    <location>
        <begin position="588"/>
        <end position="605"/>
    </location>
</feature>
<evidence type="ECO:0000313" key="9">
    <source>
        <dbReference type="EMBL" id="ORX54899.1"/>
    </source>
</evidence>
<keyword evidence="10" id="KW-1185">Reference proteome</keyword>
<keyword evidence="3" id="KW-0805">Transcription regulation</keyword>
<evidence type="ECO:0000256" key="4">
    <source>
        <dbReference type="ARBA" id="ARBA00023163"/>
    </source>
</evidence>
<feature type="compositionally biased region" description="Basic and acidic residues" evidence="7">
    <location>
        <begin position="879"/>
        <end position="899"/>
    </location>
</feature>
<evidence type="ECO:0000256" key="1">
    <source>
        <dbReference type="ARBA" id="ARBA00004123"/>
    </source>
</evidence>
<comment type="subcellular location">
    <subcellularLocation>
        <location evidence="1">Nucleus</location>
    </subcellularLocation>
</comment>
<feature type="region of interest" description="Disordered" evidence="7">
    <location>
        <begin position="618"/>
        <end position="637"/>
    </location>
</feature>
<dbReference type="GO" id="GO:0046982">
    <property type="term" value="F:protein heterodimerization activity"/>
    <property type="evidence" value="ECO:0007669"/>
    <property type="project" value="InterPro"/>
</dbReference>
<dbReference type="Pfam" id="PF03847">
    <property type="entry name" value="TFIID_20kDa"/>
    <property type="match status" value="1"/>
</dbReference>
<dbReference type="Proteomes" id="UP000193719">
    <property type="component" value="Unassembled WGS sequence"/>
</dbReference>
<dbReference type="PANTHER" id="PTHR12264">
    <property type="entry name" value="TRANSCRIPTION INITIATION FACTOR TFIID SUBUNIT 12"/>
    <property type="match status" value="1"/>
</dbReference>
<feature type="compositionally biased region" description="Polar residues" evidence="7">
    <location>
        <begin position="618"/>
        <end position="634"/>
    </location>
</feature>
<dbReference type="GO" id="GO:0051123">
    <property type="term" value="P:RNA polymerase II preinitiation complex assembly"/>
    <property type="evidence" value="ECO:0007669"/>
    <property type="project" value="TreeGrafter"/>
</dbReference>
<dbReference type="GO" id="GO:0000124">
    <property type="term" value="C:SAGA complex"/>
    <property type="evidence" value="ECO:0007669"/>
    <property type="project" value="InterPro"/>
</dbReference>
<evidence type="ECO:0000313" key="10">
    <source>
        <dbReference type="Proteomes" id="UP000193719"/>
    </source>
</evidence>
<reference evidence="9 10" key="1">
    <citation type="submission" date="2016-08" db="EMBL/GenBank/DDBJ databases">
        <title>Genomes of anaerobic fungi encode conserved fungal cellulosomes for biomass hydrolysis.</title>
        <authorList>
            <consortium name="DOE Joint Genome Institute"/>
            <person name="Haitjema C.H."/>
            <person name="Gilmore S.P."/>
            <person name="Henske J.K."/>
            <person name="Solomon K.V."/>
            <person name="De Groot R."/>
            <person name="Kuo A."/>
            <person name="Mondo S.J."/>
            <person name="Salamov A.A."/>
            <person name="Labutti K."/>
            <person name="Zhao Z."/>
            <person name="Chiniquy J."/>
            <person name="Barry K."/>
            <person name="Brewer H.M."/>
            <person name="Purvine S.O."/>
            <person name="Wright A.T."/>
            <person name="Boxma B."/>
            <person name="Van Alen T."/>
            <person name="Hackstein J.H."/>
            <person name="Baker S.E."/>
            <person name="Grigoriev I.V."/>
            <person name="O'Malley M.A."/>
        </authorList>
    </citation>
    <scope>NUCLEOTIDE SEQUENCE [LARGE SCALE GENOMIC DNA]</scope>
    <source>
        <strain evidence="10">finn</strain>
    </source>
</reference>
<dbReference type="STRING" id="1754191.A0A1Y1VGD7"/>
<accession>A0A1Y1VGD7</accession>
<comment type="caution">
    <text evidence="9">The sequence shown here is derived from an EMBL/GenBank/DDBJ whole genome shotgun (WGS) entry which is preliminary data.</text>
</comment>
<dbReference type="GO" id="GO:0003677">
    <property type="term" value="F:DNA binding"/>
    <property type="evidence" value="ECO:0007669"/>
    <property type="project" value="TreeGrafter"/>
</dbReference>
<dbReference type="GO" id="GO:0005669">
    <property type="term" value="C:transcription factor TFIID complex"/>
    <property type="evidence" value="ECO:0007669"/>
    <property type="project" value="InterPro"/>
</dbReference>
<proteinExistence type="inferred from homology"/>
<dbReference type="GO" id="GO:0017025">
    <property type="term" value="F:TBP-class protein binding"/>
    <property type="evidence" value="ECO:0007669"/>
    <property type="project" value="TreeGrafter"/>
</dbReference>
<feature type="region of interest" description="Disordered" evidence="7">
    <location>
        <begin position="879"/>
        <end position="917"/>
    </location>
</feature>
<evidence type="ECO:0000256" key="2">
    <source>
        <dbReference type="ARBA" id="ARBA00007530"/>
    </source>
</evidence>
<gene>
    <name evidence="9" type="ORF">BCR36DRAFT_581787</name>
</gene>
<feature type="coiled-coil region" evidence="6">
    <location>
        <begin position="60"/>
        <end position="121"/>
    </location>
</feature>
<evidence type="ECO:0000256" key="7">
    <source>
        <dbReference type="SAM" id="MobiDB-lite"/>
    </source>
</evidence>
<dbReference type="InterPro" id="IPR009072">
    <property type="entry name" value="Histone-fold"/>
</dbReference>
<keyword evidence="4" id="KW-0804">Transcription</keyword>
<evidence type="ECO:0000256" key="3">
    <source>
        <dbReference type="ARBA" id="ARBA00023015"/>
    </source>
</evidence>
<protein>
    <recommendedName>
        <fullName evidence="8">Transcription initiation factor TFIID subunit 12 domain-containing protein</fullName>
    </recommendedName>
</protein>
<feature type="compositionally biased region" description="Low complexity" evidence="7">
    <location>
        <begin position="903"/>
        <end position="917"/>
    </location>
</feature>
<dbReference type="CDD" id="cd07981">
    <property type="entry name" value="HFD_TAF12"/>
    <property type="match status" value="1"/>
</dbReference>
<feature type="domain" description="Transcription initiation factor TFIID subunit 12" evidence="8">
    <location>
        <begin position="771"/>
        <end position="837"/>
    </location>
</feature>